<dbReference type="Gene3D" id="2.160.20.10">
    <property type="entry name" value="Single-stranded right-handed beta-helix, Pectin lyase-like"/>
    <property type="match status" value="1"/>
</dbReference>
<organism evidence="3 4">
    <name type="scientific">Kitasatospora gansuensis</name>
    <dbReference type="NCBI Taxonomy" id="258050"/>
    <lineage>
        <taxon>Bacteria</taxon>
        <taxon>Bacillati</taxon>
        <taxon>Actinomycetota</taxon>
        <taxon>Actinomycetes</taxon>
        <taxon>Kitasatosporales</taxon>
        <taxon>Streptomycetaceae</taxon>
        <taxon>Kitasatospora</taxon>
    </lineage>
</organism>
<dbReference type="Proteomes" id="UP000573327">
    <property type="component" value="Unassembled WGS sequence"/>
</dbReference>
<evidence type="ECO:0000313" key="3">
    <source>
        <dbReference type="EMBL" id="MBB4947794.1"/>
    </source>
</evidence>
<dbReference type="CDD" id="cd00146">
    <property type="entry name" value="PKD"/>
    <property type="match status" value="1"/>
</dbReference>
<name>A0A7W7SC77_9ACTN</name>
<protein>
    <recommendedName>
        <fullName evidence="2">PKD domain-containing protein</fullName>
    </recommendedName>
</protein>
<dbReference type="InterPro" id="IPR012334">
    <property type="entry name" value="Pectin_lyas_fold"/>
</dbReference>
<dbReference type="InterPro" id="IPR000601">
    <property type="entry name" value="PKD_dom"/>
</dbReference>
<dbReference type="GO" id="GO:0005975">
    <property type="term" value="P:carbohydrate metabolic process"/>
    <property type="evidence" value="ECO:0007669"/>
    <property type="project" value="UniProtKB-ARBA"/>
</dbReference>
<evidence type="ECO:0000259" key="2">
    <source>
        <dbReference type="PROSITE" id="PS50093"/>
    </source>
</evidence>
<dbReference type="AlphaFoldDB" id="A0A7W7SC77"/>
<accession>A0A7W7SC77</accession>
<evidence type="ECO:0000256" key="1">
    <source>
        <dbReference type="SAM" id="SignalP"/>
    </source>
</evidence>
<dbReference type="EMBL" id="JACHJR010000001">
    <property type="protein sequence ID" value="MBB4947794.1"/>
    <property type="molecule type" value="Genomic_DNA"/>
</dbReference>
<comment type="caution">
    <text evidence="3">The sequence shown here is derived from an EMBL/GenBank/DDBJ whole genome shotgun (WGS) entry which is preliminary data.</text>
</comment>
<evidence type="ECO:0000313" key="4">
    <source>
        <dbReference type="Proteomes" id="UP000573327"/>
    </source>
</evidence>
<keyword evidence="1" id="KW-0732">Signal</keyword>
<keyword evidence="4" id="KW-1185">Reference proteome</keyword>
<dbReference type="PROSITE" id="PS50093">
    <property type="entry name" value="PKD"/>
    <property type="match status" value="1"/>
</dbReference>
<dbReference type="RefSeq" id="WP_184916302.1">
    <property type="nucleotide sequence ID" value="NZ_JACHJR010000001.1"/>
</dbReference>
<reference evidence="3 4" key="1">
    <citation type="submission" date="2020-08" db="EMBL/GenBank/DDBJ databases">
        <title>Sequencing the genomes of 1000 actinobacteria strains.</title>
        <authorList>
            <person name="Klenk H.-P."/>
        </authorList>
    </citation>
    <scope>NUCLEOTIDE SEQUENCE [LARGE SCALE GENOMIC DNA]</scope>
    <source>
        <strain evidence="3 4">DSM 44786</strain>
    </source>
</reference>
<feature type="domain" description="PKD" evidence="2">
    <location>
        <begin position="470"/>
        <end position="518"/>
    </location>
</feature>
<dbReference type="InterPro" id="IPR035986">
    <property type="entry name" value="PKD_dom_sf"/>
</dbReference>
<proteinExistence type="predicted"/>
<dbReference type="SUPFAM" id="SSF49299">
    <property type="entry name" value="PKD domain"/>
    <property type="match status" value="1"/>
</dbReference>
<feature type="signal peptide" evidence="1">
    <location>
        <begin position="1"/>
        <end position="26"/>
    </location>
</feature>
<dbReference type="Gene3D" id="2.60.40.10">
    <property type="entry name" value="Immunoglobulins"/>
    <property type="match status" value="1"/>
</dbReference>
<dbReference type="InterPro" id="IPR013783">
    <property type="entry name" value="Ig-like_fold"/>
</dbReference>
<sequence>MYHRRFSATAALVAAGLVLIPGPAMAAGPATPGQSTELTPQGVDTFSSAATNSVRPQGGAAGEVGSRGVRNGKTIFASTSGSCTAETGAGTEASPYCLPQSAVDAAATGDTVKLLGSVGYFSQRPLTVRTSGISIIGVGTQAWIDARTAPALTLDGVTDVTVQNLMLGAWFSSAVRITNSSDVTLDSSYVDLGNVNGPTDSITIDGTSSNVTVSRTYVDTGYYTQGASGIAVAAGAKQVTLAGNILAATGITATGVNGLIVDGNTIQRGCAPAVTVQGGSTAVSIQNNLLEDTNPETAYKGGLKPDCLKYGQGWAPDLSVAADSAAATTADYNAFYSYGDNATAPYSWAGTGYSTLAAFRAGVPGQGAHDLVDPKKAGYVYLRPNKSNNVDARVQSGSAVIGSANVNAPGHLSSDFYGIAVQNNRGAVKYAGNPNLSVGLDAIGTSGHGIGLTGYTVSDAVPLKVDIAWGDGNTGTTTAQGGRQFDADHTYFDPGTYRITVTLTDPDGVTASNTLEVTTLGSHYTAYGPTRLLDTREGIGAPTAKVAGRSSVRVKVGGNGGIPAQASSAVLNVTVTNASSGGFITAYGSGGDRPATSNVNFTAGQTVPNLVIVPVGEDGYVELFNGGGGSVDLIADIAGYFTRSVSSGYTPVAPARLVDTREGLGTTRGQVAGRASFPVQVANSPVGQLPGGITAVALNVTTTGAGSGGFLTVYPNGTATPNASNVNFGKGQTIANSVIVPVGPDGKIRVFNGSGSPTDVIVDVVGYYSAAGRSAYVAVDPKRLVDTRSAEFGNQPIAGGRYEHLSLDEGEVGITGYVLNATVTDTRAGGFLTVAPDPNSPEQYRNGTATPPVRPTVSALNWQAGETVPNLVQTSAGRYNVIDFWNGSSGTTHLVVDAFGFYDEL</sequence>
<dbReference type="InterPro" id="IPR011050">
    <property type="entry name" value="Pectin_lyase_fold/virulence"/>
</dbReference>
<feature type="chain" id="PRO_5030919969" description="PKD domain-containing protein" evidence="1">
    <location>
        <begin position="27"/>
        <end position="905"/>
    </location>
</feature>
<gene>
    <name evidence="3" type="ORF">F4556_003329</name>
</gene>
<dbReference type="SUPFAM" id="SSF51126">
    <property type="entry name" value="Pectin lyase-like"/>
    <property type="match status" value="1"/>
</dbReference>